<dbReference type="AlphaFoldDB" id="A0A380Z380"/>
<dbReference type="EMBL" id="UFSW01000002">
    <property type="protein sequence ID" value="SUV40479.1"/>
    <property type="molecule type" value="Genomic_DNA"/>
</dbReference>
<dbReference type="PANTHER" id="PTHR22603:SF66">
    <property type="entry name" value="ETHANOLAMINE KINASE"/>
    <property type="match status" value="1"/>
</dbReference>
<evidence type="ECO:0000313" key="1">
    <source>
        <dbReference type="EMBL" id="SUV40479.1"/>
    </source>
</evidence>
<dbReference type="GO" id="GO:0006646">
    <property type="term" value="P:phosphatidylethanolamine biosynthetic process"/>
    <property type="evidence" value="ECO:0007669"/>
    <property type="project" value="TreeGrafter"/>
</dbReference>
<dbReference type="GO" id="GO:0016779">
    <property type="term" value="F:nucleotidyltransferase activity"/>
    <property type="evidence" value="ECO:0007669"/>
    <property type="project" value="UniProtKB-KW"/>
</dbReference>
<protein>
    <submittedName>
        <fullName evidence="1">CTP:phosphocholine cytidylyltransferase involved in choline phosphorylation for cell surface LPS epitopes</fullName>
    </submittedName>
</protein>
<dbReference type="CDD" id="cd05151">
    <property type="entry name" value="ChoK-like"/>
    <property type="match status" value="1"/>
</dbReference>
<evidence type="ECO:0000313" key="2">
    <source>
        <dbReference type="Proteomes" id="UP000254620"/>
    </source>
</evidence>
<gene>
    <name evidence="1" type="ORF">NCTC10926_02520</name>
</gene>
<organism evidence="1 2">
    <name type="scientific">Avibacterium paragallinarum</name>
    <name type="common">Haemophilus gallinarum</name>
    <dbReference type="NCBI Taxonomy" id="728"/>
    <lineage>
        <taxon>Bacteria</taxon>
        <taxon>Pseudomonadati</taxon>
        <taxon>Pseudomonadota</taxon>
        <taxon>Gammaproteobacteria</taxon>
        <taxon>Pasteurellales</taxon>
        <taxon>Pasteurellaceae</taxon>
        <taxon>Avibacterium</taxon>
    </lineage>
</organism>
<dbReference type="Pfam" id="PF01633">
    <property type="entry name" value="Choline_kinase"/>
    <property type="match status" value="1"/>
</dbReference>
<name>A0A380Z380_AVIPA</name>
<dbReference type="InterPro" id="IPR011009">
    <property type="entry name" value="Kinase-like_dom_sf"/>
</dbReference>
<reference evidence="1 2" key="1">
    <citation type="submission" date="2018-06" db="EMBL/GenBank/DDBJ databases">
        <authorList>
            <consortium name="Pathogen Informatics"/>
            <person name="Doyle S."/>
        </authorList>
    </citation>
    <scope>NUCLEOTIDE SEQUENCE [LARGE SCALE GENOMIC DNA]</scope>
    <source>
        <strain evidence="1 2">NCTC10926</strain>
    </source>
</reference>
<keyword evidence="1" id="KW-0808">Transferase</keyword>
<dbReference type="RefSeq" id="WP_115615801.1">
    <property type="nucleotide sequence ID" value="NZ_RQXQ01000043.1"/>
</dbReference>
<dbReference type="GO" id="GO:0004305">
    <property type="term" value="F:ethanolamine kinase activity"/>
    <property type="evidence" value="ECO:0007669"/>
    <property type="project" value="TreeGrafter"/>
</dbReference>
<accession>A0A380Z380</accession>
<sequence length="269" mass="32447">MTNSNYLLYTEDNQKYVLRLPNQINSLLINRKYEQCNAKLASDININVETIYFNKITGVKLTKYIDDGMTLSKDSFKDQVILSMVIRTIHNLHNSQIRFNNDFNVFSEFDYYLSLLKNKNYLLKYKTDIFKIIDFLFYIKEYYQFFSRKCVPCHNDLVPENFILRKNDLFIIDWEYSGMNNPIFDFSSLFTEGNFDIYQKEFCLEKYFGKKIFLENKEHIFLDIKVYSFLQDLLWFLWTVIKEENNENFGDYAQERLDRAIRTKSGLKI</sequence>
<dbReference type="Gene3D" id="3.30.200.20">
    <property type="entry name" value="Phosphorylase Kinase, domain 1"/>
    <property type="match status" value="1"/>
</dbReference>
<keyword evidence="1" id="KW-0548">Nucleotidyltransferase</keyword>
<dbReference type="PANTHER" id="PTHR22603">
    <property type="entry name" value="CHOLINE/ETHANOALAMINE KINASE"/>
    <property type="match status" value="1"/>
</dbReference>
<proteinExistence type="predicted"/>
<dbReference type="SUPFAM" id="SSF56112">
    <property type="entry name" value="Protein kinase-like (PK-like)"/>
    <property type="match status" value="1"/>
</dbReference>
<dbReference type="GO" id="GO:0005737">
    <property type="term" value="C:cytoplasm"/>
    <property type="evidence" value="ECO:0007669"/>
    <property type="project" value="TreeGrafter"/>
</dbReference>
<dbReference type="Gene3D" id="3.90.1200.10">
    <property type="match status" value="1"/>
</dbReference>
<dbReference type="Proteomes" id="UP000254620">
    <property type="component" value="Unassembled WGS sequence"/>
</dbReference>